<organism evidence="1 2">
    <name type="scientific">Anopheles coluzzii</name>
    <name type="common">African malaria mosquito</name>
    <dbReference type="NCBI Taxonomy" id="1518534"/>
    <lineage>
        <taxon>Eukaryota</taxon>
        <taxon>Metazoa</taxon>
        <taxon>Ecdysozoa</taxon>
        <taxon>Arthropoda</taxon>
        <taxon>Hexapoda</taxon>
        <taxon>Insecta</taxon>
        <taxon>Pterygota</taxon>
        <taxon>Neoptera</taxon>
        <taxon>Endopterygota</taxon>
        <taxon>Diptera</taxon>
        <taxon>Nematocera</taxon>
        <taxon>Culicoidea</taxon>
        <taxon>Culicidae</taxon>
        <taxon>Anophelinae</taxon>
        <taxon>Anopheles</taxon>
    </lineage>
</organism>
<dbReference type="VEuPathDB" id="VectorBase:ACON011854"/>
<name>A0A6E8W3N7_ANOCL</name>
<accession>A0A6E8W3N7</accession>
<dbReference type="EnsemblMetazoa" id="ACON011854-RA">
    <property type="protein sequence ID" value="ACON011854-PA"/>
    <property type="gene ID" value="ACON011854"/>
</dbReference>
<reference key="1">
    <citation type="journal article" date="2019" name="Genes (Basel)">
        <title>A High-Quality De novo Genome Assembly from a Single Mosquito Using PacBio Sequencing.</title>
        <authorList>
            <person name="Kingan S.B."/>
            <person name="Heaton H."/>
            <person name="Cudini J."/>
            <person name="Lambert C.C."/>
            <person name="Baybayan P."/>
            <person name="Galvin B.D."/>
            <person name="Durbin R."/>
            <person name="Korlach J."/>
            <person name="Lawniczak M.K.N."/>
        </authorList>
    </citation>
    <scope>NUCLEOTIDE SEQUENCE [LARGE SCALE GENOMIC DNA]</scope>
    <source>
        <strain>Mali-NIH</strain>
    </source>
</reference>
<sequence length="155" mass="17678">MCLERRSTIRPMWREWFFVEGSSRPTISFGCVDHAKGSTIVSEVEIRTVEKGDNSDKMPSAIFLDCESSGLLCSVLKCSGWRKWEQHNSAECYIYVIYEHGKGMRQKSVRETMKNDNFALDAVRQKCSRAVPHSLARASNNARRLIAVLCVSREL</sequence>
<dbReference type="Proteomes" id="UP001105220">
    <property type="component" value="Unplaced"/>
</dbReference>
<evidence type="ECO:0000313" key="1">
    <source>
        <dbReference type="EnsemblMetazoa" id="ACON011854-PA"/>
    </source>
</evidence>
<protein>
    <submittedName>
        <fullName evidence="1">Uncharacterized protein</fullName>
    </submittedName>
</protein>
<evidence type="ECO:0000313" key="2">
    <source>
        <dbReference type="Proteomes" id="UP001105220"/>
    </source>
</evidence>
<reference evidence="1" key="2">
    <citation type="submission" date="2020-05" db="UniProtKB">
        <authorList>
            <consortium name="EnsemblMetazoa"/>
        </authorList>
    </citation>
    <scope>IDENTIFICATION</scope>
    <source>
        <strain evidence="1">Ngousso</strain>
    </source>
</reference>
<proteinExistence type="predicted"/>
<dbReference type="AlphaFoldDB" id="A0A6E8W3N7"/>
<keyword evidence="2" id="KW-1185">Reference proteome</keyword>